<organism evidence="1 2">
    <name type="scientific">Streptomyces albidoflavus</name>
    <dbReference type="NCBI Taxonomy" id="1886"/>
    <lineage>
        <taxon>Bacteria</taxon>
        <taxon>Bacillati</taxon>
        <taxon>Actinomycetota</taxon>
        <taxon>Actinomycetes</taxon>
        <taxon>Kitasatosporales</taxon>
        <taxon>Streptomycetaceae</taxon>
        <taxon>Streptomyces</taxon>
        <taxon>Streptomyces albidoflavus group</taxon>
    </lineage>
</organism>
<accession>A0A8G2DXL4</accession>
<dbReference type="RefSeq" id="WP_129806018.1">
    <property type="nucleotide sequence ID" value="NZ_CP108648.1"/>
</dbReference>
<comment type="caution">
    <text evidence="1">The sequence shown here is derived from an EMBL/GenBank/DDBJ whole genome shotgun (WGS) entry which is preliminary data.</text>
</comment>
<evidence type="ECO:0000313" key="1">
    <source>
        <dbReference type="EMBL" id="RZE15480.1"/>
    </source>
</evidence>
<proteinExistence type="predicted"/>
<sequence>MSAGYEPDRTYSYSSPLRYPPCECRNCRASRTEPDGQGERLPVTHPASEPPRYVRCPMLGCGQLHRALPEDPEGIPQ</sequence>
<dbReference type="AlphaFoldDB" id="A0A8G2DXL4"/>
<dbReference type="GeneID" id="97271795"/>
<reference evidence="1 2" key="1">
    <citation type="submission" date="2017-12" db="EMBL/GenBank/DDBJ databases">
        <title>Population genomics insights into the ecological differentiation and adaptive evolution in streptomycetes.</title>
        <authorList>
            <person name="Li Y."/>
            <person name="Huang Y."/>
        </authorList>
    </citation>
    <scope>NUCLEOTIDE SEQUENCE [LARGE SCALE GENOMIC DNA]</scope>
    <source>
        <strain evidence="1 2">NBRC 100770</strain>
    </source>
</reference>
<evidence type="ECO:0000313" key="2">
    <source>
        <dbReference type="Proteomes" id="UP000292693"/>
    </source>
</evidence>
<dbReference type="EMBL" id="PKLL01000033">
    <property type="protein sequence ID" value="RZE15480.1"/>
    <property type="molecule type" value="Genomic_DNA"/>
</dbReference>
<gene>
    <name evidence="1" type="ORF">C0Q92_31015</name>
</gene>
<name>A0A8G2DXL4_9ACTN</name>
<protein>
    <submittedName>
        <fullName evidence="1">Uncharacterized protein</fullName>
    </submittedName>
</protein>
<dbReference type="Proteomes" id="UP000292693">
    <property type="component" value="Unassembled WGS sequence"/>
</dbReference>